<sequence length="268" mass="28948">MYARITQLARAKDQLLPLLVMNVLGDFPGLPGIFVAGVFSAALSSLSTGLNSMAAVVLEDFVKPFIKTPFTRRAADIFMKLTVVILGVTCVGLVFVVEQTGTQVLQGALIGGLAGLSFMGWLGLSAEAAIASGQIKFDVKPVTTEGCTYSFPQAENLLLSVPPDSILDNANGEEPWALYRLSYLWYTMTGALVTISVGLIVTLITSQNVEKLDPMLLAPFVRKYVNTSSKDVTLEELHQVKITKSEKNEKVASRIINEDDKLLEATST</sequence>
<protein>
    <submittedName>
        <fullName evidence="13">Sodium-coupled monocarboxylate transporter 1-like protein</fullName>
    </submittedName>
</protein>
<dbReference type="STRING" id="67767.A0A0J7KX31"/>
<dbReference type="Pfam" id="PF00474">
    <property type="entry name" value="SSF"/>
    <property type="match status" value="1"/>
</dbReference>
<keyword evidence="3" id="KW-0813">Transport</keyword>
<keyword evidence="9 12" id="KW-0472">Membrane</keyword>
<dbReference type="InterPro" id="IPR001734">
    <property type="entry name" value="Na/solute_symporter"/>
</dbReference>
<keyword evidence="4" id="KW-1003">Cell membrane</keyword>
<dbReference type="PANTHER" id="PTHR42985:SF5">
    <property type="entry name" value="FI02094P-RELATED"/>
    <property type="match status" value="1"/>
</dbReference>
<dbReference type="PaxDb" id="67767-A0A0J7KX31"/>
<evidence type="ECO:0000256" key="1">
    <source>
        <dbReference type="ARBA" id="ARBA00004651"/>
    </source>
</evidence>
<feature type="transmembrane region" description="Helical" evidence="12">
    <location>
        <begin position="183"/>
        <end position="205"/>
    </location>
</feature>
<dbReference type="GO" id="GO:0005886">
    <property type="term" value="C:plasma membrane"/>
    <property type="evidence" value="ECO:0007669"/>
    <property type="project" value="UniProtKB-SubCell"/>
</dbReference>
<keyword evidence="10" id="KW-0739">Sodium transport</keyword>
<dbReference type="EMBL" id="LBMM01002436">
    <property type="protein sequence ID" value="KMQ94834.1"/>
    <property type="molecule type" value="Genomic_DNA"/>
</dbReference>
<evidence type="ECO:0000256" key="9">
    <source>
        <dbReference type="ARBA" id="ARBA00023136"/>
    </source>
</evidence>
<evidence type="ECO:0000313" key="13">
    <source>
        <dbReference type="EMBL" id="KMQ94834.1"/>
    </source>
</evidence>
<name>A0A0J7KX31_LASNI</name>
<dbReference type="PANTHER" id="PTHR42985">
    <property type="entry name" value="SODIUM-COUPLED MONOCARBOXYLATE TRANSPORTER"/>
    <property type="match status" value="1"/>
</dbReference>
<dbReference type="InterPro" id="IPR038377">
    <property type="entry name" value="Na/Glc_symporter_sf"/>
</dbReference>
<evidence type="ECO:0000256" key="5">
    <source>
        <dbReference type="ARBA" id="ARBA00022692"/>
    </source>
</evidence>
<comment type="similarity">
    <text evidence="2 11">Belongs to the sodium:solute symporter (SSF) (TC 2.A.21) family.</text>
</comment>
<feature type="transmembrane region" description="Helical" evidence="12">
    <location>
        <begin position="77"/>
        <end position="97"/>
    </location>
</feature>
<reference evidence="13 14" key="1">
    <citation type="submission" date="2015-04" db="EMBL/GenBank/DDBJ databases">
        <title>Lasius niger genome sequencing.</title>
        <authorList>
            <person name="Konorov E.A."/>
            <person name="Nikitin M.A."/>
            <person name="Kirill M.V."/>
            <person name="Chang P."/>
        </authorList>
    </citation>
    <scope>NUCLEOTIDE SEQUENCE [LARGE SCALE GENOMIC DNA]</scope>
    <source>
        <tissue evidence="13">Whole</tissue>
    </source>
</reference>
<gene>
    <name evidence="13" type="ORF">RF55_4990</name>
</gene>
<comment type="subcellular location">
    <subcellularLocation>
        <location evidence="1">Cell membrane</location>
        <topology evidence="1">Multi-pass membrane protein</topology>
    </subcellularLocation>
</comment>
<dbReference type="OrthoDB" id="6132759at2759"/>
<dbReference type="AlphaFoldDB" id="A0A0J7KX31"/>
<keyword evidence="14" id="KW-1185">Reference proteome</keyword>
<dbReference type="InterPro" id="IPR051163">
    <property type="entry name" value="Sodium:Solute_Symporter_SSF"/>
</dbReference>
<evidence type="ECO:0000256" key="2">
    <source>
        <dbReference type="ARBA" id="ARBA00006434"/>
    </source>
</evidence>
<evidence type="ECO:0000256" key="11">
    <source>
        <dbReference type="RuleBase" id="RU362091"/>
    </source>
</evidence>
<feature type="transmembrane region" description="Helical" evidence="12">
    <location>
        <begin position="104"/>
        <end position="124"/>
    </location>
</feature>
<keyword evidence="8" id="KW-0406">Ion transport</keyword>
<keyword evidence="6 12" id="KW-1133">Transmembrane helix</keyword>
<accession>A0A0J7KX31</accession>
<organism evidence="13 14">
    <name type="scientific">Lasius niger</name>
    <name type="common">Black garden ant</name>
    <dbReference type="NCBI Taxonomy" id="67767"/>
    <lineage>
        <taxon>Eukaryota</taxon>
        <taxon>Metazoa</taxon>
        <taxon>Ecdysozoa</taxon>
        <taxon>Arthropoda</taxon>
        <taxon>Hexapoda</taxon>
        <taxon>Insecta</taxon>
        <taxon>Pterygota</taxon>
        <taxon>Neoptera</taxon>
        <taxon>Endopterygota</taxon>
        <taxon>Hymenoptera</taxon>
        <taxon>Apocrita</taxon>
        <taxon>Aculeata</taxon>
        <taxon>Formicoidea</taxon>
        <taxon>Formicidae</taxon>
        <taxon>Formicinae</taxon>
        <taxon>Lasius</taxon>
        <taxon>Lasius</taxon>
    </lineage>
</organism>
<evidence type="ECO:0000256" key="6">
    <source>
        <dbReference type="ARBA" id="ARBA00022989"/>
    </source>
</evidence>
<evidence type="ECO:0000256" key="8">
    <source>
        <dbReference type="ARBA" id="ARBA00023065"/>
    </source>
</evidence>
<dbReference type="PROSITE" id="PS50283">
    <property type="entry name" value="NA_SOLUT_SYMP_3"/>
    <property type="match status" value="1"/>
</dbReference>
<evidence type="ECO:0000256" key="4">
    <source>
        <dbReference type="ARBA" id="ARBA00022475"/>
    </source>
</evidence>
<evidence type="ECO:0000256" key="10">
    <source>
        <dbReference type="ARBA" id="ARBA00023201"/>
    </source>
</evidence>
<comment type="caution">
    <text evidence="13">The sequence shown here is derived from an EMBL/GenBank/DDBJ whole genome shotgun (WGS) entry which is preliminary data.</text>
</comment>
<keyword evidence="7" id="KW-0915">Sodium</keyword>
<evidence type="ECO:0000256" key="7">
    <source>
        <dbReference type="ARBA" id="ARBA00023053"/>
    </source>
</evidence>
<evidence type="ECO:0000256" key="3">
    <source>
        <dbReference type="ARBA" id="ARBA00022448"/>
    </source>
</evidence>
<evidence type="ECO:0000313" key="14">
    <source>
        <dbReference type="Proteomes" id="UP000036403"/>
    </source>
</evidence>
<dbReference type="Proteomes" id="UP000036403">
    <property type="component" value="Unassembled WGS sequence"/>
</dbReference>
<dbReference type="Gene3D" id="1.20.1730.10">
    <property type="entry name" value="Sodium/glucose cotransporter"/>
    <property type="match status" value="1"/>
</dbReference>
<keyword evidence="5 12" id="KW-0812">Transmembrane</keyword>
<dbReference type="GO" id="GO:0006814">
    <property type="term" value="P:sodium ion transport"/>
    <property type="evidence" value="ECO:0007669"/>
    <property type="project" value="UniProtKB-KW"/>
</dbReference>
<evidence type="ECO:0000256" key="12">
    <source>
        <dbReference type="SAM" id="Phobius"/>
    </source>
</evidence>
<proteinExistence type="inferred from homology"/>
<dbReference type="GO" id="GO:0015293">
    <property type="term" value="F:symporter activity"/>
    <property type="evidence" value="ECO:0007669"/>
    <property type="project" value="TreeGrafter"/>
</dbReference>
<feature type="transmembrane region" description="Helical" evidence="12">
    <location>
        <begin position="20"/>
        <end position="43"/>
    </location>
</feature>